<feature type="region of interest" description="Disordered" evidence="2">
    <location>
        <begin position="654"/>
        <end position="789"/>
    </location>
</feature>
<feature type="compositionally biased region" description="Basic and acidic residues" evidence="2">
    <location>
        <begin position="954"/>
        <end position="977"/>
    </location>
</feature>
<dbReference type="GO" id="GO:0016887">
    <property type="term" value="F:ATP hydrolysis activity"/>
    <property type="evidence" value="ECO:0007669"/>
    <property type="project" value="InterPro"/>
</dbReference>
<feature type="region of interest" description="Disordered" evidence="2">
    <location>
        <begin position="954"/>
        <end position="982"/>
    </location>
</feature>
<organism evidence="4 5">
    <name type="scientific">Corallococcus exercitus</name>
    <dbReference type="NCBI Taxonomy" id="2316736"/>
    <lineage>
        <taxon>Bacteria</taxon>
        <taxon>Pseudomonadati</taxon>
        <taxon>Myxococcota</taxon>
        <taxon>Myxococcia</taxon>
        <taxon>Myxococcales</taxon>
        <taxon>Cystobacterineae</taxon>
        <taxon>Myxococcaceae</taxon>
        <taxon>Corallococcus</taxon>
    </lineage>
</organism>
<evidence type="ECO:0000259" key="3">
    <source>
        <dbReference type="Pfam" id="PF13476"/>
    </source>
</evidence>
<feature type="domain" description="Rad50/SbcC-type AAA" evidence="3">
    <location>
        <begin position="9"/>
        <end position="224"/>
    </location>
</feature>
<dbReference type="Pfam" id="PF13476">
    <property type="entry name" value="AAA_23"/>
    <property type="match status" value="1"/>
</dbReference>
<dbReference type="PANTHER" id="PTHR32114:SF2">
    <property type="entry name" value="ABC TRANSPORTER ABCH.3"/>
    <property type="match status" value="1"/>
</dbReference>
<dbReference type="GO" id="GO:0006302">
    <property type="term" value="P:double-strand break repair"/>
    <property type="evidence" value="ECO:0007669"/>
    <property type="project" value="InterPro"/>
</dbReference>
<dbReference type="InterPro" id="IPR027417">
    <property type="entry name" value="P-loop_NTPase"/>
</dbReference>
<evidence type="ECO:0000256" key="1">
    <source>
        <dbReference type="SAM" id="Coils"/>
    </source>
</evidence>
<evidence type="ECO:0000256" key="2">
    <source>
        <dbReference type="SAM" id="MobiDB-lite"/>
    </source>
</evidence>
<dbReference type="SUPFAM" id="SSF52540">
    <property type="entry name" value="P-loop containing nucleoside triphosphate hydrolases"/>
    <property type="match status" value="1"/>
</dbReference>
<evidence type="ECO:0000313" key="5">
    <source>
        <dbReference type="Proteomes" id="UP000563426"/>
    </source>
</evidence>
<reference evidence="4 5" key="1">
    <citation type="submission" date="2020-05" db="EMBL/GenBank/DDBJ databases">
        <authorList>
            <person name="Whitworth D."/>
        </authorList>
    </citation>
    <scope>NUCLEOTIDE SEQUENCE [LARGE SCALE GENOMIC DNA]</scope>
    <source>
        <strain evidence="4 5">AB043B</strain>
    </source>
</reference>
<gene>
    <name evidence="4" type="ORF">HMI49_31200</name>
</gene>
<evidence type="ECO:0000313" key="4">
    <source>
        <dbReference type="EMBL" id="NOK37676.1"/>
    </source>
</evidence>
<keyword evidence="5" id="KW-1185">Reference proteome</keyword>
<feature type="compositionally biased region" description="Low complexity" evidence="2">
    <location>
        <begin position="663"/>
        <end position="673"/>
    </location>
</feature>
<name>A0A7Y4KPL5_9BACT</name>
<accession>A0A7Y4KPL5</accession>
<protein>
    <submittedName>
        <fullName evidence="4">AAA family ATPase</fullName>
    </submittedName>
</protein>
<feature type="compositionally biased region" description="Low complexity" evidence="2">
    <location>
        <begin position="723"/>
        <end position="789"/>
    </location>
</feature>
<dbReference type="InterPro" id="IPR038729">
    <property type="entry name" value="Rad50/SbcC_AAA"/>
</dbReference>
<dbReference type="Proteomes" id="UP000563426">
    <property type="component" value="Unassembled WGS sequence"/>
</dbReference>
<dbReference type="RefSeq" id="WP_171437565.1">
    <property type="nucleotide sequence ID" value="NZ_JABFJV010000245.1"/>
</dbReference>
<feature type="coiled-coil region" evidence="1">
    <location>
        <begin position="376"/>
        <end position="420"/>
    </location>
</feature>
<feature type="coiled-coil region" evidence="1">
    <location>
        <begin position="1007"/>
        <end position="1034"/>
    </location>
</feature>
<comment type="caution">
    <text evidence="4">The sequence shown here is derived from an EMBL/GenBank/DDBJ whole genome shotgun (WGS) entry which is preliminary data.</text>
</comment>
<dbReference type="EMBL" id="JABFJV010000245">
    <property type="protein sequence ID" value="NOK37676.1"/>
    <property type="molecule type" value="Genomic_DNA"/>
</dbReference>
<feature type="compositionally biased region" description="Basic and acidic residues" evidence="2">
    <location>
        <begin position="674"/>
        <end position="699"/>
    </location>
</feature>
<dbReference type="PANTHER" id="PTHR32114">
    <property type="entry name" value="ABC TRANSPORTER ABCH.3"/>
    <property type="match status" value="1"/>
</dbReference>
<dbReference type="Pfam" id="PF13558">
    <property type="entry name" value="SbcC_Walker_B"/>
    <property type="match status" value="1"/>
</dbReference>
<keyword evidence="1" id="KW-0175">Coiled coil</keyword>
<proteinExistence type="predicted"/>
<sequence>MKILAIRGSNLTSFAGDFALELDRAPLDRLGLFAISGATGAGKSTLLDALCLALFDRTPRLGGPSKVLVGRADEDEEARLSAYDVRGMLRRGAGKGHAEVDFLGKDGRRYRARWNVWRARERAEGRFRPQELSLTDVASGQVFGRTKGEVLQAIQERLGLSFDQFRRSALLAQGEFAAFLRADANERAELLERMTGTEVYSRLSIAAHEKNAKEQEELKRLSAGLAAIALMSEADREAARVQLGDEEAARIREETRLREAEAARSWYAQLAEFVAQEQQAASAVTRAEAEREAAAPREALLESVRAAEGFRAVVSAVESAEQGCVRAEAEQLERASQAEAALAAAAAQRQVRLQAEAARAAALDAEASVRPALEEAATLDTRRAEAEREAREAAELAKQAKAAEDSARDALALVQAAEAKAQAVVDAAEAWRGSHASWESLATEWPRWQRELERFAGALKEEQAAGADADRLGKDADRLGNEAQVRREEHQDAAESEAQAQALATHAEVALGEDGGAARRALREALLARQDALGALALAGEGARAEGTAEGDAAAEVKAHCEASLRAAEEAKDAAARRATQEAMLHEARRAQSRAEATQGLASHRAALHGGEPCPLCGALEHPYAREGSALEGLVAEAAARVLELESARDAAAKQESAASVRQATADTAATQAEGRRDTAARKRTAHRESWRAARERWARAALPGEDSANSADAKAASRGEKANTASDAGADAANVNAQRSSSADARASRGTQQGALDAGADAANVNAQRSSSADARASRGTQQGALDAGADAANADALYSVSANASPPEDAEAPVAQVWIRAAQEDVRVRLATLREEEASAEARTSAAREARALLETRRTRREGAAEALRKAEDAQARAAQAHRDALLRRDTARDARERALTEVSPPFASETAPWKEKLAEDPVRFQGQCLARVTKWREKLAELEAARKRLEEEQGRRAREEVRLQSRHEDAETAAHRASLKDAAFQEASRARARLLHGRSTQEVRAEVQARLDAAQAAYERAREDSEALQQAEKVATARAEDAVRLRTEAARILDSAQAVLAERLAGHGTTLEELKALLSRGAAWCDAEARALNALRESVAQARAILVERRERRVRHESSGLPTLAEADVADLCERLRTDVEVRRRAEALLRAKLDTDDAARARHGAEARALELRRADAEVWKTLGDLIGSHDGKKFKVFAQSLTLDALLLHANAHLRELARRYRLERVPGHDLDLQVVDGDMGDEVRSVASLSGGESFLVSLALALGLASLSSETTQVETLFIDEGFGTLDPETLEVALATLDALQATGRQVGIISHVSGLAERIGVQVRVVKQGGGRSRLVVEGDACIVVPSDQQVA</sequence>
<dbReference type="Gene3D" id="3.40.50.300">
    <property type="entry name" value="P-loop containing nucleotide triphosphate hydrolases"/>
    <property type="match status" value="2"/>
</dbReference>